<dbReference type="InterPro" id="IPR010132">
    <property type="entry name" value="ATPase_T1SS_HlyB"/>
</dbReference>
<keyword evidence="5" id="KW-0812">Transmembrane</keyword>
<dbReference type="GO" id="GO:0015421">
    <property type="term" value="F:ABC-type oligopeptide transporter activity"/>
    <property type="evidence" value="ECO:0007669"/>
    <property type="project" value="TreeGrafter"/>
</dbReference>
<dbReference type="RefSeq" id="WP_082276053.1">
    <property type="nucleotide sequence ID" value="NZ_CAWRBC010000084.1"/>
</dbReference>
<accession>A0A090IH68</accession>
<evidence type="ECO:0000313" key="11">
    <source>
        <dbReference type="EMBL" id="SGZ01260.1"/>
    </source>
</evidence>
<keyword evidence="8" id="KW-0067">ATP-binding</keyword>
<keyword evidence="7" id="KW-0378">Hydrolase</keyword>
<name>A0A090IH68_9GAMM</name>
<dbReference type="PATRIC" id="fig|80854.5.peg.4325"/>
<dbReference type="FunFam" id="3.40.50.300:FF:000299">
    <property type="entry name" value="ABC transporter ATP-binding protein/permease"/>
    <property type="match status" value="1"/>
</dbReference>
<evidence type="ECO:0000256" key="10">
    <source>
        <dbReference type="ARBA" id="ARBA00023136"/>
    </source>
</evidence>
<evidence type="ECO:0000313" key="12">
    <source>
        <dbReference type="Proteomes" id="UP000183794"/>
    </source>
</evidence>
<dbReference type="GO" id="GO:0030253">
    <property type="term" value="P:protein secretion by the type I secretion system"/>
    <property type="evidence" value="ECO:0007669"/>
    <property type="project" value="InterPro"/>
</dbReference>
<dbReference type="SUPFAM" id="SSF90123">
    <property type="entry name" value="ABC transporter transmembrane region"/>
    <property type="match status" value="1"/>
</dbReference>
<dbReference type="PROSITE" id="PS50990">
    <property type="entry name" value="PEPTIDASE_C39"/>
    <property type="match status" value="1"/>
</dbReference>
<dbReference type="InterPro" id="IPR027417">
    <property type="entry name" value="P-loop_NTPase"/>
</dbReference>
<evidence type="ECO:0000256" key="2">
    <source>
        <dbReference type="ARBA" id="ARBA00006025"/>
    </source>
</evidence>
<dbReference type="InterPro" id="IPR017871">
    <property type="entry name" value="ABC_transporter-like_CS"/>
</dbReference>
<evidence type="ECO:0000256" key="7">
    <source>
        <dbReference type="ARBA" id="ARBA00022801"/>
    </source>
</evidence>
<dbReference type="GO" id="GO:0016887">
    <property type="term" value="F:ATP hydrolysis activity"/>
    <property type="evidence" value="ECO:0007669"/>
    <property type="project" value="InterPro"/>
</dbReference>
<organism evidence="11 12">
    <name type="scientific">Moritella viscosa</name>
    <dbReference type="NCBI Taxonomy" id="80854"/>
    <lineage>
        <taxon>Bacteria</taxon>
        <taxon>Pseudomonadati</taxon>
        <taxon>Pseudomonadota</taxon>
        <taxon>Gammaproteobacteria</taxon>
        <taxon>Alteromonadales</taxon>
        <taxon>Moritellaceae</taxon>
        <taxon>Moritella</taxon>
    </lineage>
</organism>
<dbReference type="AlphaFoldDB" id="A0A090IH68"/>
<dbReference type="PROSITE" id="PS50929">
    <property type="entry name" value="ABC_TM1F"/>
    <property type="match status" value="1"/>
</dbReference>
<proteinExistence type="inferred from homology"/>
<dbReference type="Pfam" id="PF00664">
    <property type="entry name" value="ABC_membrane"/>
    <property type="match status" value="1"/>
</dbReference>
<dbReference type="InterPro" id="IPR011527">
    <property type="entry name" value="ABC1_TM_dom"/>
</dbReference>
<dbReference type="InterPro" id="IPR039421">
    <property type="entry name" value="Type_1_exporter"/>
</dbReference>
<evidence type="ECO:0000256" key="5">
    <source>
        <dbReference type="ARBA" id="ARBA00022692"/>
    </source>
</evidence>
<dbReference type="Gene3D" id="3.90.70.10">
    <property type="entry name" value="Cysteine proteinases"/>
    <property type="match status" value="1"/>
</dbReference>
<dbReference type="STRING" id="80854.MVIS_4076"/>
<keyword evidence="10" id="KW-0472">Membrane</keyword>
<keyword evidence="6" id="KW-0547">Nucleotide-binding</keyword>
<sequence>MKNLTYSDSNLSSEYKSISSALACSALLLKLSGAKEKPCEKFDGSLSFKKAVKQFARTNNVNLALSKLTLSKISPEMLPLSFRSRAGLFVVLAKMSSEQALIQSPEASEPMLLSIEELQTQWGGEVILLQGAALRFDISWFIPEFVRHRKLLAEVLLFSLMLQLIALATPLFFQVVMDKVLVHNALSTLDVLVVILVIISIFEVVLKGMREYLFAHTSNRIDIELGIKLFHHLLGLPLLYFKQRQVGAIITRVQELDSIRDFLTGSMLTLCVDVMFTFVFFGVMAWLSPLLTCIVLASLPFYFVLAWLSTRPLQERIERQFQTSAMNTSFLNESVSGVETIKSLAVEPSMQRRWESQTQEMVKAGFQTQILNGVISHVVTLLQKVTGVAVIWVGANQVMSLELTIGQLIAFNMMTSHVSQPIAKLVELWQQFIQTRVAVDKLGEMLNLPMEQDQGSEVPTSVLCGELRMQNVSFQYQPDLAPVLCDINLHIKAGESLGIVGPSGSGKSTLTRLLQKLYTPQSGSILIDGMPLHSLAPDYLRSQIGVVLQDNYLFNRSVRHNIAIKDPSASLEDVVAVAKLAGAHDFILQLPLGYDTILAEAGSSLSGGQRQRVAIARALMAKPKILIFDEATSALDDESQAIIQENMQEISRYRTVIIVAHRLSTVRHCDRIITLEKGHITESGSHQQLLALKGCYARLWQMQQELRKETDSCLSNT</sequence>
<evidence type="ECO:0000256" key="3">
    <source>
        <dbReference type="ARBA" id="ARBA00022448"/>
    </source>
</evidence>
<comment type="similarity">
    <text evidence="2">Belongs to the ABC transporter superfamily. Protein-1 exporter (TC 3.A.1.109) family.</text>
</comment>
<keyword evidence="3" id="KW-0813">Transport</keyword>
<gene>
    <name evidence="11" type="ORF">NVI5450_2407</name>
</gene>
<dbReference type="PROSITE" id="PS00211">
    <property type="entry name" value="ABC_TRANSPORTER_1"/>
    <property type="match status" value="1"/>
</dbReference>
<dbReference type="OrthoDB" id="9782586at2"/>
<dbReference type="InterPro" id="IPR036640">
    <property type="entry name" value="ABC1_TM_sf"/>
</dbReference>
<dbReference type="PROSITE" id="PS50893">
    <property type="entry name" value="ABC_TRANSPORTER_2"/>
    <property type="match status" value="1"/>
</dbReference>
<reference evidence="11 12" key="1">
    <citation type="submission" date="2016-11" db="EMBL/GenBank/DDBJ databases">
        <authorList>
            <person name="Jaros S."/>
            <person name="Januszkiewicz K."/>
            <person name="Wedrychowicz H."/>
        </authorList>
    </citation>
    <scope>NUCLEOTIDE SEQUENCE [LARGE SCALE GENOMIC DNA]</scope>
    <source>
        <strain evidence="11">NVI 5450</strain>
    </source>
</reference>
<comment type="subcellular location">
    <subcellularLocation>
        <location evidence="1">Cell membrane</location>
        <topology evidence="1">Multi-pass membrane protein</topology>
    </subcellularLocation>
</comment>
<dbReference type="NCBIfam" id="TIGR01846">
    <property type="entry name" value="type_I_sec_HlyB"/>
    <property type="match status" value="1"/>
</dbReference>
<dbReference type="CDD" id="cd02259">
    <property type="entry name" value="Peptidase_C39_like"/>
    <property type="match status" value="1"/>
</dbReference>
<dbReference type="GO" id="GO:0008233">
    <property type="term" value="F:peptidase activity"/>
    <property type="evidence" value="ECO:0007669"/>
    <property type="project" value="InterPro"/>
</dbReference>
<dbReference type="PANTHER" id="PTHR43394:SF1">
    <property type="entry name" value="ATP-BINDING CASSETTE SUB-FAMILY B MEMBER 10, MITOCHONDRIAL"/>
    <property type="match status" value="1"/>
</dbReference>
<dbReference type="Pfam" id="PF00005">
    <property type="entry name" value="ABC_tran"/>
    <property type="match status" value="1"/>
</dbReference>
<evidence type="ECO:0000256" key="8">
    <source>
        <dbReference type="ARBA" id="ARBA00022840"/>
    </source>
</evidence>
<evidence type="ECO:0000256" key="6">
    <source>
        <dbReference type="ARBA" id="ARBA00022741"/>
    </source>
</evidence>
<keyword evidence="9" id="KW-1133">Transmembrane helix</keyword>
<dbReference type="CDD" id="cd18588">
    <property type="entry name" value="ABC_6TM_CyaB_HlyB_like"/>
    <property type="match status" value="1"/>
</dbReference>
<evidence type="ECO:0000256" key="4">
    <source>
        <dbReference type="ARBA" id="ARBA00022475"/>
    </source>
</evidence>
<dbReference type="HOGENOM" id="CLU_000604_84_3_6"/>
<dbReference type="SMART" id="SM00382">
    <property type="entry name" value="AAA"/>
    <property type="match status" value="1"/>
</dbReference>
<dbReference type="GO" id="GO:0005524">
    <property type="term" value="F:ATP binding"/>
    <property type="evidence" value="ECO:0007669"/>
    <property type="project" value="UniProtKB-KW"/>
</dbReference>
<dbReference type="GO" id="GO:0030256">
    <property type="term" value="C:type I protein secretion system complex"/>
    <property type="evidence" value="ECO:0007669"/>
    <property type="project" value="InterPro"/>
</dbReference>
<dbReference type="EMBL" id="FPLD01000065">
    <property type="protein sequence ID" value="SGZ01260.1"/>
    <property type="molecule type" value="Genomic_DNA"/>
</dbReference>
<evidence type="ECO:0000256" key="1">
    <source>
        <dbReference type="ARBA" id="ARBA00004651"/>
    </source>
</evidence>
<dbReference type="Gene3D" id="1.20.1560.10">
    <property type="entry name" value="ABC transporter type 1, transmembrane domain"/>
    <property type="match status" value="1"/>
</dbReference>
<protein>
    <submittedName>
        <fullName evidence="11">Similar to toxin secretion transporter</fullName>
    </submittedName>
</protein>
<keyword evidence="4" id="KW-1003">Cell membrane</keyword>
<dbReference type="InterPro" id="IPR003439">
    <property type="entry name" value="ABC_transporter-like_ATP-bd"/>
</dbReference>
<dbReference type="InterPro" id="IPR005074">
    <property type="entry name" value="Peptidase_C39"/>
</dbReference>
<evidence type="ECO:0000256" key="9">
    <source>
        <dbReference type="ARBA" id="ARBA00022989"/>
    </source>
</evidence>
<dbReference type="SUPFAM" id="SSF52540">
    <property type="entry name" value="P-loop containing nucleoside triphosphate hydrolases"/>
    <property type="match status" value="1"/>
</dbReference>
<dbReference type="GO" id="GO:0005886">
    <property type="term" value="C:plasma membrane"/>
    <property type="evidence" value="ECO:0007669"/>
    <property type="project" value="UniProtKB-SubCell"/>
</dbReference>
<dbReference type="KEGG" id="mvs:MVIS_4076"/>
<dbReference type="Gene3D" id="3.40.50.300">
    <property type="entry name" value="P-loop containing nucleotide triphosphate hydrolases"/>
    <property type="match status" value="1"/>
</dbReference>
<dbReference type="PANTHER" id="PTHR43394">
    <property type="entry name" value="ATP-DEPENDENT PERMEASE MDL1, MITOCHONDRIAL"/>
    <property type="match status" value="1"/>
</dbReference>
<dbReference type="InterPro" id="IPR003593">
    <property type="entry name" value="AAA+_ATPase"/>
</dbReference>
<dbReference type="GO" id="GO:0006508">
    <property type="term" value="P:proteolysis"/>
    <property type="evidence" value="ECO:0007669"/>
    <property type="project" value="InterPro"/>
</dbReference>
<dbReference type="Proteomes" id="UP000183794">
    <property type="component" value="Unassembled WGS sequence"/>
</dbReference>